<evidence type="ECO:0000256" key="4">
    <source>
        <dbReference type="ARBA" id="ARBA00023125"/>
    </source>
</evidence>
<proteinExistence type="predicted"/>
<evidence type="ECO:0000256" key="1">
    <source>
        <dbReference type="ARBA" id="ARBA00022553"/>
    </source>
</evidence>
<dbReference type="PROSITE" id="PS50110">
    <property type="entry name" value="RESPONSE_REGULATORY"/>
    <property type="match status" value="1"/>
</dbReference>
<dbReference type="SMART" id="SM00448">
    <property type="entry name" value="REC"/>
    <property type="match status" value="1"/>
</dbReference>
<dbReference type="PANTHER" id="PTHR44591:SF3">
    <property type="entry name" value="RESPONSE REGULATORY DOMAIN-CONTAINING PROTEIN"/>
    <property type="match status" value="1"/>
</dbReference>
<dbReference type="GO" id="GO:0000160">
    <property type="term" value="P:phosphorelay signal transduction system"/>
    <property type="evidence" value="ECO:0007669"/>
    <property type="project" value="UniProtKB-KW"/>
</dbReference>
<dbReference type="Pfam" id="PF00072">
    <property type="entry name" value="Response_reg"/>
    <property type="match status" value="1"/>
</dbReference>
<keyword evidence="5" id="KW-0804">Transcription</keyword>
<dbReference type="GO" id="GO:0003677">
    <property type="term" value="F:DNA binding"/>
    <property type="evidence" value="ECO:0007669"/>
    <property type="project" value="UniProtKB-KW"/>
</dbReference>
<dbReference type="AlphaFoldDB" id="A0A1Z4JP20"/>
<accession>A0A1Z4JP20</accession>
<dbReference type="InterPro" id="IPR011006">
    <property type="entry name" value="CheY-like_superfamily"/>
</dbReference>
<dbReference type="InterPro" id="IPR050595">
    <property type="entry name" value="Bact_response_regulator"/>
</dbReference>
<dbReference type="FunFam" id="3.40.50.2300:FF:000001">
    <property type="entry name" value="DNA-binding response regulator PhoB"/>
    <property type="match status" value="1"/>
</dbReference>
<dbReference type="EMBL" id="AP018203">
    <property type="protein sequence ID" value="BAY58450.1"/>
    <property type="molecule type" value="Genomic_DNA"/>
</dbReference>
<keyword evidence="4" id="KW-0238">DNA-binding</keyword>
<organism evidence="8 9">
    <name type="scientific">Leptolyngbya boryana NIES-2135</name>
    <dbReference type="NCBI Taxonomy" id="1973484"/>
    <lineage>
        <taxon>Bacteria</taxon>
        <taxon>Bacillati</taxon>
        <taxon>Cyanobacteriota</taxon>
        <taxon>Cyanophyceae</taxon>
        <taxon>Leptolyngbyales</taxon>
        <taxon>Leptolyngbyaceae</taxon>
        <taxon>Leptolyngbya group</taxon>
        <taxon>Leptolyngbya</taxon>
    </lineage>
</organism>
<dbReference type="InterPro" id="IPR001789">
    <property type="entry name" value="Sig_transdc_resp-reg_receiver"/>
</dbReference>
<keyword evidence="1 6" id="KW-0597">Phosphoprotein</keyword>
<keyword evidence="8" id="KW-0418">Kinase</keyword>
<keyword evidence="3" id="KW-0805">Transcription regulation</keyword>
<dbReference type="GO" id="GO:0016301">
    <property type="term" value="F:kinase activity"/>
    <property type="evidence" value="ECO:0007669"/>
    <property type="project" value="UniProtKB-KW"/>
</dbReference>
<protein>
    <submittedName>
        <fullName evidence="8">Response regulator receiver sensor signal transduction histidine kinase</fullName>
    </submittedName>
</protein>
<evidence type="ECO:0000259" key="7">
    <source>
        <dbReference type="PROSITE" id="PS50110"/>
    </source>
</evidence>
<dbReference type="PANTHER" id="PTHR44591">
    <property type="entry name" value="STRESS RESPONSE REGULATOR PROTEIN 1"/>
    <property type="match status" value="1"/>
</dbReference>
<evidence type="ECO:0000313" key="9">
    <source>
        <dbReference type="Proteomes" id="UP000217895"/>
    </source>
</evidence>
<sequence>MLTSHHRILVVDDVADNVFLLQTVLESEGYTVETALNGKSALEKINDTDPDLVLLDIMMPELNGYEVTQRVRQNERFAELPIVFLTAHDECEQMPYIEIGANDLIRKPVDFDELLDKVAKYTHAYPSSAHSYSSVS</sequence>
<dbReference type="Gene3D" id="3.40.50.2300">
    <property type="match status" value="1"/>
</dbReference>
<feature type="modified residue" description="4-aspartylphosphate" evidence="6">
    <location>
        <position position="56"/>
    </location>
</feature>
<feature type="domain" description="Response regulatory" evidence="7">
    <location>
        <begin position="7"/>
        <end position="122"/>
    </location>
</feature>
<evidence type="ECO:0000256" key="6">
    <source>
        <dbReference type="PROSITE-ProRule" id="PRU00169"/>
    </source>
</evidence>
<reference evidence="8 9" key="1">
    <citation type="submission" date="2017-06" db="EMBL/GenBank/DDBJ databases">
        <title>Genome sequencing of cyanobaciteial culture collection at National Institute for Environmental Studies (NIES).</title>
        <authorList>
            <person name="Hirose Y."/>
            <person name="Shimura Y."/>
            <person name="Fujisawa T."/>
            <person name="Nakamura Y."/>
            <person name="Kawachi M."/>
        </authorList>
    </citation>
    <scope>NUCLEOTIDE SEQUENCE [LARGE SCALE GENOMIC DNA]</scope>
    <source>
        <strain evidence="8 9">NIES-2135</strain>
    </source>
</reference>
<keyword evidence="9" id="KW-1185">Reference proteome</keyword>
<gene>
    <name evidence="8" type="ORF">NIES2135_53230</name>
</gene>
<evidence type="ECO:0000313" key="8">
    <source>
        <dbReference type="EMBL" id="BAY58450.1"/>
    </source>
</evidence>
<evidence type="ECO:0000256" key="3">
    <source>
        <dbReference type="ARBA" id="ARBA00023015"/>
    </source>
</evidence>
<keyword evidence="8" id="KW-0808">Transferase</keyword>
<dbReference type="SUPFAM" id="SSF52172">
    <property type="entry name" value="CheY-like"/>
    <property type="match status" value="1"/>
</dbReference>
<evidence type="ECO:0000256" key="2">
    <source>
        <dbReference type="ARBA" id="ARBA00023012"/>
    </source>
</evidence>
<evidence type="ECO:0000256" key="5">
    <source>
        <dbReference type="ARBA" id="ARBA00023163"/>
    </source>
</evidence>
<name>A0A1Z4JP20_LEPBY</name>
<keyword evidence="2" id="KW-0902">Two-component regulatory system</keyword>
<dbReference type="Proteomes" id="UP000217895">
    <property type="component" value="Chromosome"/>
</dbReference>